<dbReference type="AlphaFoldDB" id="A0A840S3Q7"/>
<name>A0A840S3Q7_9BURK</name>
<reference evidence="2 3" key="1">
    <citation type="submission" date="2020-08" db="EMBL/GenBank/DDBJ databases">
        <title>Genomic Encyclopedia of Type Strains, Phase IV (KMG-IV): sequencing the most valuable type-strain genomes for metagenomic binning, comparative biology and taxonomic classification.</title>
        <authorList>
            <person name="Goeker M."/>
        </authorList>
    </citation>
    <scope>NUCLEOTIDE SEQUENCE [LARGE SCALE GENOMIC DNA]</scope>
    <source>
        <strain evidence="2 3">DSM 23958</strain>
    </source>
</reference>
<accession>A0A840S3Q7</accession>
<evidence type="ECO:0000313" key="3">
    <source>
        <dbReference type="Proteomes" id="UP000554837"/>
    </source>
</evidence>
<gene>
    <name evidence="2" type="ORF">HNQ51_002304</name>
</gene>
<sequence>MSGEEFDQFERRWKLVFGVSAAVLAICLIDLGWYFSAWFERTASYSIGAIAALVGLYAAKQLRDVERAQAITDGSWLNQIISGNNGPDLDDD</sequence>
<dbReference type="RefSeq" id="WP_138854988.1">
    <property type="nucleotide sequence ID" value="NZ_CP040709.1"/>
</dbReference>
<comment type="caution">
    <text evidence="2">The sequence shown here is derived from an EMBL/GenBank/DDBJ whole genome shotgun (WGS) entry which is preliminary data.</text>
</comment>
<keyword evidence="1" id="KW-0812">Transmembrane</keyword>
<dbReference type="Proteomes" id="UP000554837">
    <property type="component" value="Unassembled WGS sequence"/>
</dbReference>
<keyword evidence="3" id="KW-1185">Reference proteome</keyword>
<feature type="transmembrane region" description="Helical" evidence="1">
    <location>
        <begin position="15"/>
        <end position="36"/>
    </location>
</feature>
<proteinExistence type="predicted"/>
<protein>
    <submittedName>
        <fullName evidence="2">Putative membrane protein</fullName>
    </submittedName>
</protein>
<keyword evidence="1" id="KW-1133">Transmembrane helix</keyword>
<organism evidence="2 3">
    <name type="scientific">Inhella inkyongensis</name>
    <dbReference type="NCBI Taxonomy" id="392593"/>
    <lineage>
        <taxon>Bacteria</taxon>
        <taxon>Pseudomonadati</taxon>
        <taxon>Pseudomonadota</taxon>
        <taxon>Betaproteobacteria</taxon>
        <taxon>Burkholderiales</taxon>
        <taxon>Sphaerotilaceae</taxon>
        <taxon>Inhella</taxon>
    </lineage>
</organism>
<evidence type="ECO:0000256" key="1">
    <source>
        <dbReference type="SAM" id="Phobius"/>
    </source>
</evidence>
<evidence type="ECO:0000313" key="2">
    <source>
        <dbReference type="EMBL" id="MBB5204985.1"/>
    </source>
</evidence>
<keyword evidence="1" id="KW-0472">Membrane</keyword>
<dbReference type="EMBL" id="JACHHO010000003">
    <property type="protein sequence ID" value="MBB5204985.1"/>
    <property type="molecule type" value="Genomic_DNA"/>
</dbReference>
<dbReference type="OrthoDB" id="8780045at2"/>